<evidence type="ECO:0000256" key="2">
    <source>
        <dbReference type="ARBA" id="ARBA00009045"/>
    </source>
</evidence>
<evidence type="ECO:0000256" key="1">
    <source>
        <dbReference type="ARBA" id="ARBA00004141"/>
    </source>
</evidence>
<keyword evidence="10" id="KW-1185">Reference proteome</keyword>
<feature type="transmembrane region" description="Helical" evidence="7">
    <location>
        <begin position="151"/>
        <end position="168"/>
    </location>
</feature>
<dbReference type="GO" id="GO:0008233">
    <property type="term" value="F:peptidase activity"/>
    <property type="evidence" value="ECO:0007669"/>
    <property type="project" value="UniProtKB-KW"/>
</dbReference>
<comment type="subcellular location">
    <subcellularLocation>
        <location evidence="1">Membrane</location>
        <topology evidence="1">Multi-pass membrane protein</topology>
    </subcellularLocation>
</comment>
<evidence type="ECO:0000256" key="7">
    <source>
        <dbReference type="SAM" id="Phobius"/>
    </source>
</evidence>
<feature type="transmembrane region" description="Helical" evidence="7">
    <location>
        <begin position="174"/>
        <end position="192"/>
    </location>
</feature>
<keyword evidence="4" id="KW-0378">Hydrolase</keyword>
<dbReference type="Gene3D" id="1.20.1540.10">
    <property type="entry name" value="Rhomboid-like"/>
    <property type="match status" value="1"/>
</dbReference>
<dbReference type="EMBL" id="JAOQJL010000018">
    <property type="protein sequence ID" value="MCU6765818.1"/>
    <property type="molecule type" value="Genomic_DNA"/>
</dbReference>
<dbReference type="Proteomes" id="UP001652409">
    <property type="component" value="Unassembled WGS sequence"/>
</dbReference>
<feature type="transmembrane region" description="Helical" evidence="7">
    <location>
        <begin position="117"/>
        <end position="139"/>
    </location>
</feature>
<reference evidence="9 10" key="1">
    <citation type="journal article" date="2021" name="ISME Commun">
        <title>Automated analysis of genomic sequences facilitates high-throughput and comprehensive description of bacteria.</title>
        <authorList>
            <person name="Hitch T.C.A."/>
        </authorList>
    </citation>
    <scope>NUCLEOTIDE SEQUENCE [LARGE SCALE GENOMIC DNA]</scope>
    <source>
        <strain evidence="9 10">Sanger_23</strain>
    </source>
</reference>
<protein>
    <submittedName>
        <fullName evidence="9">Rhomboid family intramembrane serine protease</fullName>
    </submittedName>
</protein>
<gene>
    <name evidence="9" type="ORF">OCV61_10405</name>
</gene>
<accession>A0ABT2TUA1</accession>
<evidence type="ECO:0000259" key="8">
    <source>
        <dbReference type="Pfam" id="PF01694"/>
    </source>
</evidence>
<evidence type="ECO:0000256" key="3">
    <source>
        <dbReference type="ARBA" id="ARBA00022692"/>
    </source>
</evidence>
<dbReference type="InterPro" id="IPR035952">
    <property type="entry name" value="Rhomboid-like_sf"/>
</dbReference>
<feature type="transmembrane region" description="Helical" evidence="7">
    <location>
        <begin position="93"/>
        <end position="111"/>
    </location>
</feature>
<feature type="transmembrane region" description="Helical" evidence="7">
    <location>
        <begin position="61"/>
        <end position="81"/>
    </location>
</feature>
<proteinExistence type="inferred from homology"/>
<evidence type="ECO:0000256" key="4">
    <source>
        <dbReference type="ARBA" id="ARBA00022801"/>
    </source>
</evidence>
<dbReference type="InterPro" id="IPR022764">
    <property type="entry name" value="Peptidase_S54_rhomboid_dom"/>
</dbReference>
<keyword evidence="9" id="KW-0645">Protease</keyword>
<comment type="similarity">
    <text evidence="2">Belongs to the peptidase S54 family.</text>
</comment>
<evidence type="ECO:0000256" key="6">
    <source>
        <dbReference type="ARBA" id="ARBA00023136"/>
    </source>
</evidence>
<dbReference type="PANTHER" id="PTHR43731:SF14">
    <property type="entry name" value="PRESENILIN-ASSOCIATED RHOMBOID-LIKE PROTEIN, MITOCHONDRIAL"/>
    <property type="match status" value="1"/>
</dbReference>
<dbReference type="Pfam" id="PF01694">
    <property type="entry name" value="Rhomboid"/>
    <property type="match status" value="1"/>
</dbReference>
<evidence type="ECO:0000313" key="9">
    <source>
        <dbReference type="EMBL" id="MCU6765818.1"/>
    </source>
</evidence>
<feature type="domain" description="Peptidase S54 rhomboid" evidence="8">
    <location>
        <begin position="52"/>
        <end position="191"/>
    </location>
</feature>
<evidence type="ECO:0000313" key="10">
    <source>
        <dbReference type="Proteomes" id="UP001652409"/>
    </source>
</evidence>
<dbReference type="RefSeq" id="WP_262582793.1">
    <property type="nucleotide sequence ID" value="NZ_JAOQJL010000018.1"/>
</dbReference>
<dbReference type="InterPro" id="IPR050925">
    <property type="entry name" value="Rhomboid_protease_S54"/>
</dbReference>
<keyword evidence="6 7" id="KW-0472">Membrane</keyword>
<keyword evidence="3 7" id="KW-0812">Transmembrane</keyword>
<dbReference type="PANTHER" id="PTHR43731">
    <property type="entry name" value="RHOMBOID PROTEASE"/>
    <property type="match status" value="1"/>
</dbReference>
<keyword evidence="5 7" id="KW-1133">Transmembrane helix</keyword>
<feature type="transmembrane region" description="Helical" evidence="7">
    <location>
        <begin position="12"/>
        <end position="29"/>
    </location>
</feature>
<dbReference type="GO" id="GO:0006508">
    <property type="term" value="P:proteolysis"/>
    <property type="evidence" value="ECO:0007669"/>
    <property type="project" value="UniProtKB-KW"/>
</dbReference>
<organism evidence="9 10">
    <name type="scientific">Blautia ammoniilytica</name>
    <dbReference type="NCBI Taxonomy" id="2981782"/>
    <lineage>
        <taxon>Bacteria</taxon>
        <taxon>Bacillati</taxon>
        <taxon>Bacillota</taxon>
        <taxon>Clostridia</taxon>
        <taxon>Lachnospirales</taxon>
        <taxon>Lachnospiraceae</taxon>
        <taxon>Blautia</taxon>
    </lineage>
</organism>
<evidence type="ECO:0000256" key="5">
    <source>
        <dbReference type="ARBA" id="ARBA00022989"/>
    </source>
</evidence>
<dbReference type="SUPFAM" id="SSF144091">
    <property type="entry name" value="Rhomboid-like"/>
    <property type="match status" value="1"/>
</dbReference>
<name>A0ABT2TUA1_9FIRM</name>
<comment type="caution">
    <text evidence="9">The sequence shown here is derived from an EMBL/GenBank/DDBJ whole genome shotgun (WGS) entry which is preliminary data.</text>
</comment>
<sequence length="206" mass="22126">MKDELKKMPVTACLILVNLIVFLITDFTGGTENTVHMIACGAGYGPLITGAGEWYRVFTSMFLHFGISHLANNMLVLFVLGQRLEPAVGGVRYLLIYLLSGFGGNVISLELEMKSSNYAVSAGASGAVFGVMGAMIYVILRNKGRVADLSIKKMMIMAAFSLYFGFTSTGVDNAAHVGGLICGFLAALLLYHPGKGTVRMIRKTEP</sequence>